<reference evidence="2 3" key="1">
    <citation type="submission" date="2019-10" db="EMBL/GenBank/DDBJ databases">
        <authorList>
            <person name="Palmer J.M."/>
        </authorList>
    </citation>
    <scope>NUCLEOTIDE SEQUENCE [LARGE SCALE GENOMIC DNA]</scope>
    <source>
        <strain evidence="2 3">TWF730</strain>
    </source>
</reference>
<dbReference type="EMBL" id="JAVHNS010000005">
    <property type="protein sequence ID" value="KAK6354029.1"/>
    <property type="molecule type" value="Genomic_DNA"/>
</dbReference>
<feature type="region of interest" description="Disordered" evidence="1">
    <location>
        <begin position="63"/>
        <end position="84"/>
    </location>
</feature>
<evidence type="ECO:0000256" key="1">
    <source>
        <dbReference type="SAM" id="MobiDB-lite"/>
    </source>
</evidence>
<dbReference type="AlphaFoldDB" id="A0AAV9V337"/>
<keyword evidence="3" id="KW-1185">Reference proteome</keyword>
<comment type="caution">
    <text evidence="2">The sequence shown here is derived from an EMBL/GenBank/DDBJ whole genome shotgun (WGS) entry which is preliminary data.</text>
</comment>
<dbReference type="Proteomes" id="UP001373714">
    <property type="component" value="Unassembled WGS sequence"/>
</dbReference>
<accession>A0AAV9V337</accession>
<evidence type="ECO:0000313" key="3">
    <source>
        <dbReference type="Proteomes" id="UP001373714"/>
    </source>
</evidence>
<name>A0AAV9V337_9PEZI</name>
<gene>
    <name evidence="2" type="ORF">TWF730_008449</name>
</gene>
<evidence type="ECO:0000313" key="2">
    <source>
        <dbReference type="EMBL" id="KAK6354029.1"/>
    </source>
</evidence>
<proteinExistence type="predicted"/>
<protein>
    <submittedName>
        <fullName evidence="2">Uncharacterized protein</fullName>
    </submittedName>
</protein>
<sequence>MATTNKFASTSGTELSLHPSVTIEETLSDNPFMTAAAGQAYTKELPSTWGKIPRIATTAFTVPQASSSSGSHGNHGSGYDDFTGSNSSKAKSASSFTSLDLLSPAAVPAPMLPTKAKSDFIPRNDGSFWGGATRAPNPGSSISQRLPYGYMSQQISSDPAAYLLKHNSSDSGILLTPGGEMKPLHHAQKQAYFNVPHPFPSPVAYYDNSNPGLMNIISYSQPPMPCFGPLFNPIEGVTNRIPLFKDEIFPTFDMGYYPDILHLPSRPSDILVYFNSICGAAALPPNRKSWIEDNMQETVLRFSTLDDIVFEMCDAQSGKPLRGPDEAAARYLSSENFKVVPNKNSFADWDLEIQECRVHLERLNKLAYVPVMNKSKVEVVWKALVSYRDNWANSIFSQCQYDFWEASMNEVECMKEYHAFNREMQRLLRGVEEDLIEVGRLENMVTAFRGAVWKAEMKLRKLKETFGLISGLQV</sequence>
<organism evidence="2 3">
    <name type="scientific">Orbilia blumenaviensis</name>
    <dbReference type="NCBI Taxonomy" id="1796055"/>
    <lineage>
        <taxon>Eukaryota</taxon>
        <taxon>Fungi</taxon>
        <taxon>Dikarya</taxon>
        <taxon>Ascomycota</taxon>
        <taxon>Pezizomycotina</taxon>
        <taxon>Orbiliomycetes</taxon>
        <taxon>Orbiliales</taxon>
        <taxon>Orbiliaceae</taxon>
        <taxon>Orbilia</taxon>
    </lineage>
</organism>